<dbReference type="InterPro" id="IPR000086">
    <property type="entry name" value="NUDIX_hydrolase_dom"/>
</dbReference>
<evidence type="ECO:0000259" key="8">
    <source>
        <dbReference type="PROSITE" id="PS51462"/>
    </source>
</evidence>
<dbReference type="SUPFAM" id="SSF55811">
    <property type="entry name" value="Nudix"/>
    <property type="match status" value="2"/>
</dbReference>
<comment type="cofactor">
    <cofactor evidence="1">
        <name>Mg(2+)</name>
        <dbReference type="ChEBI" id="CHEBI:18420"/>
    </cofactor>
</comment>
<protein>
    <recommendedName>
        <fullName evidence="2">NAD(+) diphosphatase</fullName>
        <ecNumber evidence="2">3.6.1.22</ecNumber>
    </recommendedName>
</protein>
<keyword evidence="3" id="KW-0479">Metal-binding</keyword>
<dbReference type="Pfam" id="PF09297">
    <property type="entry name" value="Zn_ribbon_NUD"/>
    <property type="match status" value="1"/>
</dbReference>
<gene>
    <name evidence="9" type="ordered locus">Desaci_0845</name>
</gene>
<dbReference type="Pfam" id="PF09296">
    <property type="entry name" value="NUDIX-like"/>
    <property type="match status" value="1"/>
</dbReference>
<reference evidence="9 10" key="1">
    <citation type="journal article" date="2012" name="J. Bacteriol.">
        <title>Complete genome sequences of Desulfosporosinus orientis DSM765T, Desulfosporosinus youngiae DSM17734T, Desulfosporosinus meridiei DSM13257T, and Desulfosporosinus acidiphilus DSM22704T.</title>
        <authorList>
            <person name="Pester M."/>
            <person name="Brambilla E."/>
            <person name="Alazard D."/>
            <person name="Rattei T."/>
            <person name="Weinmaier T."/>
            <person name="Han J."/>
            <person name="Lucas S."/>
            <person name="Lapidus A."/>
            <person name="Cheng J.F."/>
            <person name="Goodwin L."/>
            <person name="Pitluck S."/>
            <person name="Peters L."/>
            <person name="Ovchinnikova G."/>
            <person name="Teshima H."/>
            <person name="Detter J.C."/>
            <person name="Han C.S."/>
            <person name="Tapia R."/>
            <person name="Land M.L."/>
            <person name="Hauser L."/>
            <person name="Kyrpides N.C."/>
            <person name="Ivanova N.N."/>
            <person name="Pagani I."/>
            <person name="Huntmann M."/>
            <person name="Wei C.L."/>
            <person name="Davenport K.W."/>
            <person name="Daligault H."/>
            <person name="Chain P.S."/>
            <person name="Chen A."/>
            <person name="Mavromatis K."/>
            <person name="Markowitz V."/>
            <person name="Szeto E."/>
            <person name="Mikhailova N."/>
            <person name="Pati A."/>
            <person name="Wagner M."/>
            <person name="Woyke T."/>
            <person name="Ollivier B."/>
            <person name="Klenk H.P."/>
            <person name="Spring S."/>
            <person name="Loy A."/>
        </authorList>
    </citation>
    <scope>NUCLEOTIDE SEQUENCE [LARGE SCALE GENOMIC DNA]</scope>
    <source>
        <strain evidence="10">DSM 22704 / JCM 16185 / SJ4</strain>
    </source>
</reference>
<dbReference type="STRING" id="646529.Desaci_0845"/>
<dbReference type="InterPro" id="IPR020084">
    <property type="entry name" value="NUDIX_hydrolase_CS"/>
</dbReference>
<evidence type="ECO:0000256" key="7">
    <source>
        <dbReference type="RuleBase" id="RU003476"/>
    </source>
</evidence>
<evidence type="ECO:0000256" key="5">
    <source>
        <dbReference type="ARBA" id="ARBA00022842"/>
    </source>
</evidence>
<dbReference type="EC" id="3.6.1.22" evidence="2"/>
<dbReference type="InterPro" id="IPR015376">
    <property type="entry name" value="Znr_NADH_PPase"/>
</dbReference>
<dbReference type="PRINTS" id="PR00502">
    <property type="entry name" value="NUDIXFAMILY"/>
</dbReference>
<accession>I4D277</accession>
<keyword evidence="5" id="KW-0460">Magnesium</keyword>
<dbReference type="PROSITE" id="PS00893">
    <property type="entry name" value="NUDIX_BOX"/>
    <property type="match status" value="1"/>
</dbReference>
<dbReference type="NCBIfam" id="NF001299">
    <property type="entry name" value="PRK00241.1"/>
    <property type="match status" value="1"/>
</dbReference>
<dbReference type="InterPro" id="IPR015375">
    <property type="entry name" value="NADH_PPase-like_N"/>
</dbReference>
<evidence type="ECO:0000256" key="3">
    <source>
        <dbReference type="ARBA" id="ARBA00022723"/>
    </source>
</evidence>
<dbReference type="Pfam" id="PF00293">
    <property type="entry name" value="NUDIX"/>
    <property type="match status" value="1"/>
</dbReference>
<keyword evidence="6" id="KW-0520">NAD</keyword>
<organism evidence="9 10">
    <name type="scientific">Desulfosporosinus acidiphilus (strain DSM 22704 / JCM 16185 / SJ4)</name>
    <dbReference type="NCBI Taxonomy" id="646529"/>
    <lineage>
        <taxon>Bacteria</taxon>
        <taxon>Bacillati</taxon>
        <taxon>Bacillota</taxon>
        <taxon>Clostridia</taxon>
        <taxon>Eubacteriales</taxon>
        <taxon>Desulfitobacteriaceae</taxon>
        <taxon>Desulfosporosinus</taxon>
    </lineage>
</organism>
<evidence type="ECO:0000313" key="10">
    <source>
        <dbReference type="Proteomes" id="UP000002892"/>
    </source>
</evidence>
<dbReference type="Gene3D" id="3.90.79.10">
    <property type="entry name" value="Nucleoside Triphosphate Pyrophosphohydrolase"/>
    <property type="match status" value="1"/>
</dbReference>
<evidence type="ECO:0000256" key="1">
    <source>
        <dbReference type="ARBA" id="ARBA00001946"/>
    </source>
</evidence>
<dbReference type="PANTHER" id="PTHR11383:SF3">
    <property type="entry name" value="NAD(P)H PYROPHOSPHATASE NUDT13, MITOCHONDRIAL"/>
    <property type="match status" value="1"/>
</dbReference>
<evidence type="ECO:0000256" key="4">
    <source>
        <dbReference type="ARBA" id="ARBA00022801"/>
    </source>
</evidence>
<proteinExistence type="inferred from homology"/>
<name>I4D277_DESAJ</name>
<evidence type="ECO:0000256" key="6">
    <source>
        <dbReference type="ARBA" id="ARBA00023027"/>
    </source>
</evidence>
<keyword evidence="4 7" id="KW-0378">Hydrolase</keyword>
<evidence type="ECO:0000256" key="2">
    <source>
        <dbReference type="ARBA" id="ARBA00012381"/>
    </source>
</evidence>
<dbReference type="InterPro" id="IPR015797">
    <property type="entry name" value="NUDIX_hydrolase-like_dom_sf"/>
</dbReference>
<dbReference type="InterPro" id="IPR049734">
    <property type="entry name" value="NudC-like_C"/>
</dbReference>
<dbReference type="PROSITE" id="PS51462">
    <property type="entry name" value="NUDIX"/>
    <property type="match status" value="1"/>
</dbReference>
<dbReference type="RefSeq" id="WP_014825912.1">
    <property type="nucleotide sequence ID" value="NC_018068.1"/>
</dbReference>
<comment type="similarity">
    <text evidence="7">Belongs to the Nudix hydrolase family.</text>
</comment>
<dbReference type="Gene3D" id="3.90.79.20">
    <property type="match status" value="1"/>
</dbReference>
<dbReference type="OrthoDB" id="9787476at2"/>
<dbReference type="HOGENOM" id="CLU_037162_0_1_9"/>
<evidence type="ECO:0000313" key="9">
    <source>
        <dbReference type="EMBL" id="AFM39901.1"/>
    </source>
</evidence>
<dbReference type="PANTHER" id="PTHR11383">
    <property type="entry name" value="NUCLEOSIDE DIPHOSPHATE-LINKED MOIETY X MOTIF 13"/>
    <property type="match status" value="1"/>
</dbReference>
<dbReference type="KEGG" id="dai:Desaci_0845"/>
<dbReference type="GO" id="GO:0016787">
    <property type="term" value="F:hydrolase activity"/>
    <property type="evidence" value="ECO:0007669"/>
    <property type="project" value="UniProtKB-KW"/>
</dbReference>
<dbReference type="InterPro" id="IPR020476">
    <property type="entry name" value="Nudix_hydrolase"/>
</dbReference>
<dbReference type="AlphaFoldDB" id="I4D277"/>
<dbReference type="Proteomes" id="UP000002892">
    <property type="component" value="Chromosome"/>
</dbReference>
<dbReference type="eggNOG" id="COG2816">
    <property type="taxonomic scope" value="Bacteria"/>
</dbReference>
<feature type="domain" description="Nudix hydrolase" evidence="8">
    <location>
        <begin position="141"/>
        <end position="265"/>
    </location>
</feature>
<keyword evidence="10" id="KW-1185">Reference proteome</keyword>
<dbReference type="GO" id="GO:0046872">
    <property type="term" value="F:metal ion binding"/>
    <property type="evidence" value="ECO:0007669"/>
    <property type="project" value="UniProtKB-KW"/>
</dbReference>
<dbReference type="EMBL" id="CP003639">
    <property type="protein sequence ID" value="AFM39901.1"/>
    <property type="molecule type" value="Genomic_DNA"/>
</dbReference>
<sequence>MYLGSDFFSPKNEEIADYFLFKENKILTLNNSLQWSWSEIEQYNLTKNLIRVQPVEGEEGHLVKVAELAPTTDEAEGLTFHNLRRLLGAIPDKTFFLAGKAYQILFWDRTHQFCGQCGARTVNKNDERAKVCPSCGFVNYPRISPAMIVAVTRGREILLAKGSRFQGGFYSVLAGFVEPGETFEECVEREIKEEVGLKVKNINYFGSQPWPFPDSLMVGFTAEYAGGDITIDNKEILDAGWYTAEGLPLIPGNGSIARRLIDWYVQKQDNS</sequence>
<dbReference type="CDD" id="cd03429">
    <property type="entry name" value="NUDIX_NADH_pyrophosphatase_Nudt13"/>
    <property type="match status" value="1"/>
</dbReference>